<feature type="transmembrane region" description="Helical" evidence="1">
    <location>
        <begin position="122"/>
        <end position="141"/>
    </location>
</feature>
<keyword evidence="1" id="KW-0812">Transmembrane</keyword>
<comment type="caution">
    <text evidence="2">The sequence shown here is derived from an EMBL/GenBank/DDBJ whole genome shotgun (WGS) entry which is preliminary data.</text>
</comment>
<reference evidence="2" key="1">
    <citation type="submission" date="2020-07" db="EMBL/GenBank/DDBJ databases">
        <title>Huge and variable diversity of episymbiotic CPR bacteria and DPANN archaea in groundwater ecosystems.</title>
        <authorList>
            <person name="He C.Y."/>
            <person name="Keren R."/>
            <person name="Whittaker M."/>
            <person name="Farag I.F."/>
            <person name="Doudna J."/>
            <person name="Cate J.H.D."/>
            <person name="Banfield J.F."/>
        </authorList>
    </citation>
    <scope>NUCLEOTIDE SEQUENCE</scope>
    <source>
        <strain evidence="2">NC_groundwater_1818_Pr3_B-0.1um_66_35</strain>
    </source>
</reference>
<dbReference type="AlphaFoldDB" id="A0A933W1L0"/>
<feature type="transmembrane region" description="Helical" evidence="1">
    <location>
        <begin position="92"/>
        <end position="116"/>
    </location>
</feature>
<organism evidence="2 3">
    <name type="scientific">Rhodopseudomonas palustris</name>
    <dbReference type="NCBI Taxonomy" id="1076"/>
    <lineage>
        <taxon>Bacteria</taxon>
        <taxon>Pseudomonadati</taxon>
        <taxon>Pseudomonadota</taxon>
        <taxon>Alphaproteobacteria</taxon>
        <taxon>Hyphomicrobiales</taxon>
        <taxon>Nitrobacteraceae</taxon>
        <taxon>Rhodopseudomonas</taxon>
    </lineage>
</organism>
<name>A0A933W1L0_RHOPL</name>
<evidence type="ECO:0000313" key="3">
    <source>
        <dbReference type="Proteomes" id="UP000782519"/>
    </source>
</evidence>
<feature type="transmembrane region" description="Helical" evidence="1">
    <location>
        <begin position="214"/>
        <end position="235"/>
    </location>
</feature>
<protein>
    <submittedName>
        <fullName evidence="2">Uncharacterized protein</fullName>
    </submittedName>
</protein>
<dbReference type="EMBL" id="JACRJB010000031">
    <property type="protein sequence ID" value="MBI5130115.1"/>
    <property type="molecule type" value="Genomic_DNA"/>
</dbReference>
<feature type="transmembrane region" description="Helical" evidence="1">
    <location>
        <begin position="12"/>
        <end position="33"/>
    </location>
</feature>
<accession>A0A933W1L0</accession>
<keyword evidence="1" id="KW-1133">Transmembrane helix</keyword>
<evidence type="ECO:0000256" key="1">
    <source>
        <dbReference type="SAM" id="Phobius"/>
    </source>
</evidence>
<sequence>MTMQAIQSSETAGFKGGVLPLLIGSGALVYLLAIGDSFLQDSDSFWQIETGRWILAHGAVPTADLFSFTKAGEPWMSSSWLSQVIFALAMRAGWAGPVIVTALATAAAVALFAAYLERHASALLTTALAMLVVTLTVPHILARPHVLAWPLMVGWFIGLIDAADRKAAPPWPLLIVMALWANLHGSFGLGLVLIGPAALEALRQAAPAQRLRLALRWGVFGTAALAACCATPYGWNTLIAAGKILSLGEVLTTVGEWVPADFSRFGPFEASVLALLGVALWRGLTLPWPRLLLVLGLLHMALAHVRNIESFALLVPLALARPWAEQLALRRPASGAAQLEFRLPGWAAAGAVLAIVAATVAVAPRLHYQFVATQIPEQALAAAQRAGAKRILNAYEFGGYLISRHVPVFIDGRAELYGEAMVMDMFRAVAGRDAAALDRFIDTYAIDATMLPATAPAVGLMDRRAGWHRLHADAIAVVHVRDGD</sequence>
<dbReference type="Proteomes" id="UP000782519">
    <property type="component" value="Unassembled WGS sequence"/>
</dbReference>
<evidence type="ECO:0000313" key="2">
    <source>
        <dbReference type="EMBL" id="MBI5130115.1"/>
    </source>
</evidence>
<proteinExistence type="predicted"/>
<keyword evidence="1" id="KW-0472">Membrane</keyword>
<gene>
    <name evidence="2" type="ORF">HZA66_11790</name>
</gene>